<feature type="transmembrane region" description="Helical" evidence="2">
    <location>
        <begin position="354"/>
        <end position="376"/>
    </location>
</feature>
<feature type="transmembrane region" description="Helical" evidence="2">
    <location>
        <begin position="233"/>
        <end position="255"/>
    </location>
</feature>
<dbReference type="RefSeq" id="WP_179442564.1">
    <property type="nucleotide sequence ID" value="NZ_BAAALK010000002.1"/>
</dbReference>
<feature type="transmembrane region" description="Helical" evidence="2">
    <location>
        <begin position="140"/>
        <end position="161"/>
    </location>
</feature>
<name>A0A7Z0EA06_9MICC</name>
<keyword evidence="2" id="KW-0472">Membrane</keyword>
<protein>
    <recommendedName>
        <fullName evidence="5">O-antigen ligase-like membrane protein</fullName>
    </recommendedName>
</protein>
<evidence type="ECO:0000313" key="3">
    <source>
        <dbReference type="EMBL" id="NYJ17823.1"/>
    </source>
</evidence>
<feature type="transmembrane region" description="Helical" evidence="2">
    <location>
        <begin position="57"/>
        <end position="76"/>
    </location>
</feature>
<accession>A0A7Z0EA06</accession>
<feature type="transmembrane region" description="Helical" evidence="2">
    <location>
        <begin position="197"/>
        <end position="227"/>
    </location>
</feature>
<dbReference type="EMBL" id="JACCFQ010000001">
    <property type="protein sequence ID" value="NYJ17823.1"/>
    <property type="molecule type" value="Genomic_DNA"/>
</dbReference>
<keyword evidence="4" id="KW-1185">Reference proteome</keyword>
<evidence type="ECO:0000313" key="4">
    <source>
        <dbReference type="Proteomes" id="UP000560069"/>
    </source>
</evidence>
<evidence type="ECO:0008006" key="5">
    <source>
        <dbReference type="Google" id="ProtNLM"/>
    </source>
</evidence>
<feature type="region of interest" description="Disordered" evidence="1">
    <location>
        <begin position="1"/>
        <end position="23"/>
    </location>
</feature>
<sequence>MIGSMLTTPLVPAKNPITDHEPTHRTEIPEALQKLLCLLLIGGGLVSVGFVGEFSPLPMTTLLDVWVLLLAVWILFRGRIQSWVSLLLVLGYLAARGLAAISVDPPLLDLLQAHRWLVYLAVFALARGHRWSRPELLTRLAWWLVGLATVKSVLTALTLGLDERPGLFLENNFELALFSGTAAVIHRNDPRNGIRLILLLGLLTLLSGSRSGALTYLVLVAFALWSVSTRDVFLRYLAMLTPVVAVVVPWVIFAGRAAESEVIDRVRFLEVFLSEVQRWQWLDWTFGTPPITPLSPQGCASLAYYDVLFSSAGDGQCYSVILHSFILRLLYDGGFLALLMALLLPLVIMRQARVPWGLTLTLLAIAVINSASVSGFNNPYVALPILLAVLTAGPREAVDPAAAQRPLAPFRAPSLHPQGDLR</sequence>
<feature type="transmembrane region" description="Helical" evidence="2">
    <location>
        <begin position="35"/>
        <end position="51"/>
    </location>
</feature>
<feature type="transmembrane region" description="Helical" evidence="2">
    <location>
        <begin position="113"/>
        <end position="128"/>
    </location>
</feature>
<reference evidence="3 4" key="1">
    <citation type="submission" date="2020-07" db="EMBL/GenBank/DDBJ databases">
        <title>Sequencing the genomes of 1000 actinobacteria strains.</title>
        <authorList>
            <person name="Klenk H.-P."/>
        </authorList>
    </citation>
    <scope>NUCLEOTIDE SEQUENCE [LARGE SCALE GENOMIC DNA]</scope>
    <source>
        <strain evidence="3 4">DSM 15664</strain>
    </source>
</reference>
<dbReference type="AlphaFoldDB" id="A0A7Z0EA06"/>
<proteinExistence type="predicted"/>
<organism evidence="3 4">
    <name type="scientific">Nesterenkonia sandarakina</name>
    <dbReference type="NCBI Taxonomy" id="272918"/>
    <lineage>
        <taxon>Bacteria</taxon>
        <taxon>Bacillati</taxon>
        <taxon>Actinomycetota</taxon>
        <taxon>Actinomycetes</taxon>
        <taxon>Micrococcales</taxon>
        <taxon>Micrococcaceae</taxon>
        <taxon>Nesterenkonia</taxon>
    </lineage>
</organism>
<comment type="caution">
    <text evidence="3">The sequence shown here is derived from an EMBL/GenBank/DDBJ whole genome shotgun (WGS) entry which is preliminary data.</text>
</comment>
<feature type="transmembrane region" description="Helical" evidence="2">
    <location>
        <begin position="83"/>
        <end position="101"/>
    </location>
</feature>
<evidence type="ECO:0000256" key="2">
    <source>
        <dbReference type="SAM" id="Phobius"/>
    </source>
</evidence>
<evidence type="ECO:0000256" key="1">
    <source>
        <dbReference type="SAM" id="MobiDB-lite"/>
    </source>
</evidence>
<gene>
    <name evidence="3" type="ORF">HNR11_002357</name>
</gene>
<keyword evidence="2" id="KW-1133">Transmembrane helix</keyword>
<feature type="transmembrane region" description="Helical" evidence="2">
    <location>
        <begin position="329"/>
        <end position="348"/>
    </location>
</feature>
<keyword evidence="2" id="KW-0812">Transmembrane</keyword>
<dbReference type="Proteomes" id="UP000560069">
    <property type="component" value="Unassembled WGS sequence"/>
</dbReference>